<sequence length="209" mass="23833">MSPAPVKNGRDILTSFKNFEDDLKWITHTQCEKHGKSRLILSSVLKSLFHTESLAFTHKYIDINYGKGNADKPITGALYFMNANGSSDEHYYEGNEDRVENALKYMIYKDVTSKIKNGRDTLISFKSFEDDLKWVTHTHSEIHGTPSQQVTTGAFIIEKENIDTFNITYEKANTDKPITGGFYFMYAGSKGLLTEITFLSVNYHSIFKN</sequence>
<evidence type="ECO:0000313" key="2">
    <source>
        <dbReference type="Proteomes" id="UP000266861"/>
    </source>
</evidence>
<reference evidence="1 2" key="1">
    <citation type="submission" date="2018-08" db="EMBL/GenBank/DDBJ databases">
        <title>Genome and evolution of the arbuscular mycorrhizal fungus Diversispora epigaea (formerly Glomus versiforme) and its bacterial endosymbionts.</title>
        <authorList>
            <person name="Sun X."/>
            <person name="Fei Z."/>
            <person name="Harrison M."/>
        </authorList>
    </citation>
    <scope>NUCLEOTIDE SEQUENCE [LARGE SCALE GENOMIC DNA]</scope>
    <source>
        <strain evidence="1 2">IT104</strain>
    </source>
</reference>
<gene>
    <name evidence="1" type="ORF">Glove_346g108</name>
</gene>
<dbReference type="EMBL" id="PQFF01000316">
    <property type="protein sequence ID" value="RHZ61698.1"/>
    <property type="molecule type" value="Genomic_DNA"/>
</dbReference>
<keyword evidence="2" id="KW-1185">Reference proteome</keyword>
<accession>A0A397HI17</accession>
<comment type="caution">
    <text evidence="1">The sequence shown here is derived from an EMBL/GenBank/DDBJ whole genome shotgun (WGS) entry which is preliminary data.</text>
</comment>
<evidence type="ECO:0000313" key="1">
    <source>
        <dbReference type="EMBL" id="RHZ61698.1"/>
    </source>
</evidence>
<name>A0A397HI17_9GLOM</name>
<dbReference type="AlphaFoldDB" id="A0A397HI17"/>
<proteinExistence type="predicted"/>
<dbReference type="OrthoDB" id="2417303at2759"/>
<organism evidence="1 2">
    <name type="scientific">Diversispora epigaea</name>
    <dbReference type="NCBI Taxonomy" id="1348612"/>
    <lineage>
        <taxon>Eukaryota</taxon>
        <taxon>Fungi</taxon>
        <taxon>Fungi incertae sedis</taxon>
        <taxon>Mucoromycota</taxon>
        <taxon>Glomeromycotina</taxon>
        <taxon>Glomeromycetes</taxon>
        <taxon>Diversisporales</taxon>
        <taxon>Diversisporaceae</taxon>
        <taxon>Diversispora</taxon>
    </lineage>
</organism>
<dbReference type="Proteomes" id="UP000266861">
    <property type="component" value="Unassembled WGS sequence"/>
</dbReference>
<protein>
    <submittedName>
        <fullName evidence="1">Uncharacterized protein</fullName>
    </submittedName>
</protein>